<dbReference type="OrthoDB" id="74460at2759"/>
<dbReference type="EMBL" id="BGPR01012276">
    <property type="protein sequence ID" value="GBN55378.1"/>
    <property type="molecule type" value="Genomic_DNA"/>
</dbReference>
<accession>A0A4Y2PU14</accession>
<keyword evidence="2" id="KW-1185">Reference proteome</keyword>
<dbReference type="PANTHER" id="PTHR21054:SF2">
    <property type="entry name" value="MIP04191P"/>
    <property type="match status" value="1"/>
</dbReference>
<evidence type="ECO:0000313" key="1">
    <source>
        <dbReference type="EMBL" id="GBN55378.1"/>
    </source>
</evidence>
<dbReference type="InterPro" id="IPR021917">
    <property type="entry name" value="Unchr_Zn-peptidase-like"/>
</dbReference>
<sequence length="580" mass="65558">MVWGRVASALMMRCTSCKRGQIKASHDPLGLHPQFLCWCHDNYLSDDLGCFVKARVALSQLLPTVGGADERQEWGEILTAKDSKIIVQNETSGSNSVVWPVINGRFKILVKLKTGENRIKLQHKNFSHYLHLVYEPLKYERFVRLVYIKCKDDDGTFQAPQNEDNSVKSACKRLSLAGQMLQTFTSDKLKEHNLNGKTFRLEEENGEVICHVFTSSLSLAEAYKLNEEQLWSHFAIELMNSKLRVGNKCKFLAFLSFTRYDNNSNAPPLNHKEVLAMTKGQVALGGGGLALFGSGCLHTWPESLQEIPWRFGDKRKIDRMNLMDDSANRGWYWACYSTGLGATLHELGHTFDLGHTNGGIMGRGFDDIHKYFIIDMFYHDHLFQKDHNPHYQQSSIHNHTVPLCLTSPISWKSTSDNQLLETDEKNVAFDSVHNNNIKNEISNNERPWRIPNPPDRTSDEKLAVHVGGAYWTRSSALILCFHKWFNNDADSQSKGVIAMKGATLSSPNGIRVVEFRDSEGTSIGHLEYLAGDGAELVDFTQSDVLRDLSNDIKEVSFIAEDSIGNIVKSKLDLEKLFLRS</sequence>
<evidence type="ECO:0000313" key="2">
    <source>
        <dbReference type="Proteomes" id="UP000499080"/>
    </source>
</evidence>
<gene>
    <name evidence="1" type="ORF">AVEN_30121_1</name>
</gene>
<dbReference type="InterPro" id="IPR053002">
    <property type="entry name" value="Metalloproteinase_M10B"/>
</dbReference>
<name>A0A4Y2PU14_ARAVE</name>
<dbReference type="Pfam" id="PF12044">
    <property type="entry name" value="Metallopep"/>
    <property type="match status" value="1"/>
</dbReference>
<proteinExistence type="predicted"/>
<organism evidence="1 2">
    <name type="scientific">Araneus ventricosus</name>
    <name type="common">Orbweaver spider</name>
    <name type="synonym">Epeira ventricosa</name>
    <dbReference type="NCBI Taxonomy" id="182803"/>
    <lineage>
        <taxon>Eukaryota</taxon>
        <taxon>Metazoa</taxon>
        <taxon>Ecdysozoa</taxon>
        <taxon>Arthropoda</taxon>
        <taxon>Chelicerata</taxon>
        <taxon>Arachnida</taxon>
        <taxon>Araneae</taxon>
        <taxon>Araneomorphae</taxon>
        <taxon>Entelegynae</taxon>
        <taxon>Araneoidea</taxon>
        <taxon>Araneidae</taxon>
        <taxon>Araneus</taxon>
    </lineage>
</organism>
<comment type="caution">
    <text evidence="1">The sequence shown here is derived from an EMBL/GenBank/DDBJ whole genome shotgun (WGS) entry which is preliminary data.</text>
</comment>
<dbReference type="Proteomes" id="UP000499080">
    <property type="component" value="Unassembled WGS sequence"/>
</dbReference>
<protein>
    <recommendedName>
        <fullName evidence="3">Zinc metalloproteinase YIL108W</fullName>
    </recommendedName>
</protein>
<evidence type="ECO:0008006" key="3">
    <source>
        <dbReference type="Google" id="ProtNLM"/>
    </source>
</evidence>
<dbReference type="PANTHER" id="PTHR21054">
    <property type="entry name" value="ZINC METALLOPROTEINASE-RELATED"/>
    <property type="match status" value="1"/>
</dbReference>
<reference evidence="1 2" key="1">
    <citation type="journal article" date="2019" name="Sci. Rep.">
        <title>Orb-weaving spider Araneus ventricosus genome elucidates the spidroin gene catalogue.</title>
        <authorList>
            <person name="Kono N."/>
            <person name="Nakamura H."/>
            <person name="Ohtoshi R."/>
            <person name="Moran D.A.P."/>
            <person name="Shinohara A."/>
            <person name="Yoshida Y."/>
            <person name="Fujiwara M."/>
            <person name="Mori M."/>
            <person name="Tomita M."/>
            <person name="Arakawa K."/>
        </authorList>
    </citation>
    <scope>NUCLEOTIDE SEQUENCE [LARGE SCALE GENOMIC DNA]</scope>
</reference>
<dbReference type="AlphaFoldDB" id="A0A4Y2PU14"/>